<dbReference type="GeneTree" id="ENSGT00390000001610"/>
<evidence type="ECO:0000256" key="2">
    <source>
        <dbReference type="ARBA" id="ARBA00022737"/>
    </source>
</evidence>
<dbReference type="SMART" id="SM00870">
    <property type="entry name" value="Asparaginase"/>
    <property type="match status" value="1"/>
</dbReference>
<dbReference type="SMART" id="SM00248">
    <property type="entry name" value="ANK"/>
    <property type="match status" value="2"/>
</dbReference>
<feature type="repeat" description="ANK" evidence="6">
    <location>
        <begin position="476"/>
        <end position="508"/>
    </location>
</feature>
<dbReference type="PIRSF" id="PIRSF500176">
    <property type="entry name" value="L_ASNase"/>
    <property type="match status" value="1"/>
</dbReference>
<organism evidence="10 11">
    <name type="scientific">Salmo trutta</name>
    <name type="common">Brown trout</name>
    <dbReference type="NCBI Taxonomy" id="8032"/>
    <lineage>
        <taxon>Eukaryota</taxon>
        <taxon>Metazoa</taxon>
        <taxon>Chordata</taxon>
        <taxon>Craniata</taxon>
        <taxon>Vertebrata</taxon>
        <taxon>Euteleostomi</taxon>
        <taxon>Actinopterygii</taxon>
        <taxon>Neopterygii</taxon>
        <taxon>Teleostei</taxon>
        <taxon>Protacanthopterygii</taxon>
        <taxon>Salmoniformes</taxon>
        <taxon>Salmonidae</taxon>
        <taxon>Salmoninae</taxon>
        <taxon>Salmo</taxon>
    </lineage>
</organism>
<dbReference type="InterPro" id="IPR006034">
    <property type="entry name" value="Asparaginase/glutaminase-like"/>
</dbReference>
<dbReference type="PROSITE" id="PS51732">
    <property type="entry name" value="ASN_GLN_ASE_3"/>
    <property type="match status" value="1"/>
</dbReference>
<dbReference type="GO" id="GO:0004067">
    <property type="term" value="F:asparaginase activity"/>
    <property type="evidence" value="ECO:0007669"/>
    <property type="project" value="UniProtKB-UniRule"/>
</dbReference>
<keyword evidence="3" id="KW-0378">Hydrolase</keyword>
<comment type="similarity">
    <text evidence="5">In the N-terminal section; belongs to the asparaginase 1 family.</text>
</comment>
<dbReference type="Gene3D" id="1.25.40.20">
    <property type="entry name" value="Ankyrin repeat-containing domain"/>
    <property type="match status" value="1"/>
</dbReference>
<feature type="domain" description="Asparaginase/glutaminase C-terminal" evidence="9">
    <location>
        <begin position="280"/>
        <end position="390"/>
    </location>
</feature>
<dbReference type="PROSITE" id="PS00917">
    <property type="entry name" value="ASN_GLN_ASE_2"/>
    <property type="match status" value="1"/>
</dbReference>
<accession>A0A673YSJ6</accession>
<feature type="repeat" description="ANK" evidence="6">
    <location>
        <begin position="509"/>
        <end position="541"/>
    </location>
</feature>
<dbReference type="InterPro" id="IPR041725">
    <property type="entry name" value="L-asparaginase_I"/>
</dbReference>
<dbReference type="InterPro" id="IPR040919">
    <property type="entry name" value="Asparaginase_C"/>
</dbReference>
<dbReference type="InterPro" id="IPR027473">
    <property type="entry name" value="L-asparaginase_C"/>
</dbReference>
<dbReference type="FunFam" id="1.25.40.20:FF:000297">
    <property type="entry name" value="Asparaginase homolog (S. cerevisiae)"/>
    <property type="match status" value="1"/>
</dbReference>
<evidence type="ECO:0000256" key="4">
    <source>
        <dbReference type="ARBA" id="ARBA00023043"/>
    </source>
</evidence>
<dbReference type="Proteomes" id="UP000472277">
    <property type="component" value="Chromosome 33"/>
</dbReference>
<dbReference type="InterPro" id="IPR036152">
    <property type="entry name" value="Asp/glu_Ase-like_sf"/>
</dbReference>
<dbReference type="InterPro" id="IPR036770">
    <property type="entry name" value="Ankyrin_rpt-contain_sf"/>
</dbReference>
<dbReference type="Pfam" id="PF12796">
    <property type="entry name" value="Ank_2"/>
    <property type="match status" value="1"/>
</dbReference>
<dbReference type="Pfam" id="PF00710">
    <property type="entry name" value="Asparaginase"/>
    <property type="match status" value="1"/>
</dbReference>
<reference evidence="10" key="2">
    <citation type="submission" date="2025-09" db="UniProtKB">
        <authorList>
            <consortium name="Ensembl"/>
        </authorList>
    </citation>
    <scope>IDENTIFICATION</scope>
</reference>
<dbReference type="SUPFAM" id="SSF53774">
    <property type="entry name" value="Glutaminase/Asparaginase"/>
    <property type="match status" value="1"/>
</dbReference>
<evidence type="ECO:0000256" key="5">
    <source>
        <dbReference type="ARBA" id="ARBA00061199"/>
    </source>
</evidence>
<dbReference type="PANTHER" id="PTHR11707:SF28">
    <property type="entry name" value="60 KDA LYSOPHOSPHOLIPASE"/>
    <property type="match status" value="1"/>
</dbReference>
<proteinExistence type="inferred from homology"/>
<sequence>CTLPPPSATSFYRSNVAQPGRRRRLSSSNSVESLDVSPCAEARVLVINTGGTIGMMYHNNVLSPEPNAFVKALRKLPILHDEQYALQTRMYDYYSTSGPEENTLVLPLCKQNKRIVYTVLEYSPLLDSCNMTTDDWATIGKDIEKHYEKYDGFVILHGTDTMAYTASALSFMCEHLGKPVILTGSQVPIYEMRNDGRDNLLGALLIAGQFVIPEVCLYFHNKLYRGNRVTKVDSGSFNAFNSPNLAPLANAEVDIKINWDTVWRANTTSRFRVSTQMNRNVGLLRLFPGITAMTVKSFLQAPMEGIVLETYGSGNAPDNRADLLEEFRNATERGVIMVNCTQCLRGSVTTSYATGKALSDAGLVAGCDMTPEAALCKLSYVLARTDFSKEAKIKMLSQNLRGEMIADLHGAKLTLSDSRFIQVIAKSLSISCKEELEAVRDALTPTLACAASKVGDVEALDAIKEMGSNLSLGDYDGRTPLHIASCEGHLKVVQYLLSQGATVYAKDRYGDTPLRNAVRFRHKEVVKLLRKTGAHFSRDELEDAGSELCSLAASADIEGLKMWHLAGGDLDTPGYDRQTPMEVVSVWDWESLSNLQTWIVKDV</sequence>
<dbReference type="InterPro" id="IPR027475">
    <property type="entry name" value="Asparaginase/glutaminase_AS2"/>
</dbReference>
<evidence type="ECO:0000256" key="1">
    <source>
        <dbReference type="ARBA" id="ARBA00012920"/>
    </source>
</evidence>
<evidence type="ECO:0000313" key="11">
    <source>
        <dbReference type="Proteomes" id="UP000472277"/>
    </source>
</evidence>
<keyword evidence="11" id="KW-1185">Reference proteome</keyword>
<feature type="domain" description="L-asparaginase N-terminal" evidence="8">
    <location>
        <begin position="43"/>
        <end position="261"/>
    </location>
</feature>
<gene>
    <name evidence="10" type="primary">ASPG</name>
    <name evidence="10" type="synonym">LOC115172574</name>
</gene>
<reference evidence="10" key="1">
    <citation type="submission" date="2025-08" db="UniProtKB">
        <authorList>
            <consortium name="Ensembl"/>
        </authorList>
    </citation>
    <scope>IDENTIFICATION</scope>
</reference>
<dbReference type="CDD" id="cd08963">
    <property type="entry name" value="L-asparaginase_I"/>
    <property type="match status" value="1"/>
</dbReference>
<evidence type="ECO:0000259" key="9">
    <source>
        <dbReference type="Pfam" id="PF17763"/>
    </source>
</evidence>
<dbReference type="Ensembl" id="ENSSTUT00000039435.1">
    <property type="protein sequence ID" value="ENSSTUP00000037716.1"/>
    <property type="gene ID" value="ENSSTUG00000015830.1"/>
</dbReference>
<dbReference type="EC" id="3.5.1.1" evidence="1"/>
<protein>
    <recommendedName>
        <fullName evidence="1">asparaginase</fullName>
        <ecNumber evidence="1">3.5.1.1</ecNumber>
    </recommendedName>
</protein>
<dbReference type="AlphaFoldDB" id="A0A673YSJ6"/>
<dbReference type="SFLD" id="SFLDS00057">
    <property type="entry name" value="Glutaminase/Asparaginase"/>
    <property type="match status" value="1"/>
</dbReference>
<evidence type="ECO:0000256" key="6">
    <source>
        <dbReference type="PROSITE-ProRule" id="PRU00023"/>
    </source>
</evidence>
<dbReference type="FunFam" id="3.40.50.40:FF:000001">
    <property type="entry name" value="L-asparaginase 1"/>
    <property type="match status" value="1"/>
</dbReference>
<dbReference type="NCBIfam" id="TIGR00519">
    <property type="entry name" value="asnASE_I"/>
    <property type="match status" value="1"/>
</dbReference>
<dbReference type="Gene3D" id="3.40.50.1170">
    <property type="entry name" value="L-asparaginase, N-terminal domain"/>
    <property type="match status" value="1"/>
</dbReference>
<dbReference type="InterPro" id="IPR002110">
    <property type="entry name" value="Ankyrin_rpt"/>
</dbReference>
<dbReference type="PROSITE" id="PS50297">
    <property type="entry name" value="ANK_REP_REGION"/>
    <property type="match status" value="2"/>
</dbReference>
<dbReference type="InterPro" id="IPR037152">
    <property type="entry name" value="L-asparaginase_N_sf"/>
</dbReference>
<dbReference type="Gene3D" id="3.40.50.40">
    <property type="match status" value="1"/>
</dbReference>
<dbReference type="FunFam" id="3.40.50.1170:FF:000003">
    <property type="entry name" value="60 kDa lysophospholipase"/>
    <property type="match status" value="1"/>
</dbReference>
<dbReference type="Pfam" id="PF17763">
    <property type="entry name" value="Asparaginase_C"/>
    <property type="match status" value="1"/>
</dbReference>
<dbReference type="InterPro" id="IPR027474">
    <property type="entry name" value="L-asparaginase_N"/>
</dbReference>
<keyword evidence="2" id="KW-0677">Repeat</keyword>
<dbReference type="PANTHER" id="PTHR11707">
    <property type="entry name" value="L-ASPARAGINASE"/>
    <property type="match status" value="1"/>
</dbReference>
<dbReference type="PROSITE" id="PS50088">
    <property type="entry name" value="ANK_REPEAT"/>
    <property type="match status" value="2"/>
</dbReference>
<dbReference type="InterPro" id="IPR006033">
    <property type="entry name" value="AsnA_fam"/>
</dbReference>
<feature type="active site" evidence="7">
    <location>
        <position position="159"/>
    </location>
</feature>
<name>A0A673YSJ6_SALTR</name>
<evidence type="ECO:0000256" key="3">
    <source>
        <dbReference type="ARBA" id="ARBA00022801"/>
    </source>
</evidence>
<dbReference type="GO" id="GO:0009066">
    <property type="term" value="P:aspartate family amino acid metabolic process"/>
    <property type="evidence" value="ECO:0007669"/>
    <property type="project" value="UniProtKB-ARBA"/>
</dbReference>
<dbReference type="PIRSF" id="PIRSF001220">
    <property type="entry name" value="L-ASNase_gatD"/>
    <property type="match status" value="1"/>
</dbReference>
<keyword evidence="4 6" id="KW-0040">ANK repeat</keyword>
<evidence type="ECO:0000256" key="7">
    <source>
        <dbReference type="PROSITE-ProRule" id="PRU10100"/>
    </source>
</evidence>
<evidence type="ECO:0000313" key="10">
    <source>
        <dbReference type="Ensembl" id="ENSSTUP00000037716.1"/>
    </source>
</evidence>
<evidence type="ECO:0000259" key="8">
    <source>
        <dbReference type="Pfam" id="PF00710"/>
    </source>
</evidence>
<dbReference type="SUPFAM" id="SSF48403">
    <property type="entry name" value="Ankyrin repeat"/>
    <property type="match status" value="1"/>
</dbReference>
<dbReference type="PRINTS" id="PR00139">
    <property type="entry name" value="ASNGLNASE"/>
</dbReference>